<feature type="non-terminal residue" evidence="5">
    <location>
        <position position="1"/>
    </location>
</feature>
<name>A0AAF0UQN1_SOLVR</name>
<dbReference type="GO" id="GO:0003678">
    <property type="term" value="F:DNA helicase activity"/>
    <property type="evidence" value="ECO:0007669"/>
    <property type="project" value="InterPro"/>
</dbReference>
<dbReference type="GO" id="GO:1990918">
    <property type="term" value="P:double-strand break repair involved in meiotic recombination"/>
    <property type="evidence" value="ECO:0007669"/>
    <property type="project" value="TreeGrafter"/>
</dbReference>
<evidence type="ECO:0000313" key="5">
    <source>
        <dbReference type="EMBL" id="WMV49708.1"/>
    </source>
</evidence>
<keyword evidence="6" id="KW-1185">Reference proteome</keyword>
<feature type="domain" description="Helicase ATP-binding" evidence="4">
    <location>
        <begin position="27"/>
        <end position="319"/>
    </location>
</feature>
<evidence type="ECO:0000256" key="2">
    <source>
        <dbReference type="ARBA" id="ARBA00022801"/>
    </source>
</evidence>
<dbReference type="GO" id="GO:0006289">
    <property type="term" value="P:nucleotide-excision repair"/>
    <property type="evidence" value="ECO:0007669"/>
    <property type="project" value="TreeGrafter"/>
</dbReference>
<gene>
    <name evidence="5" type="ORF">MTR67_043093</name>
</gene>
<dbReference type="InterPro" id="IPR014013">
    <property type="entry name" value="Helic_SF1/SF2_ATP-bd_DinG/Rad3"/>
</dbReference>
<dbReference type="PROSITE" id="PS51193">
    <property type="entry name" value="HELICASE_ATP_BIND_2"/>
    <property type="match status" value="1"/>
</dbReference>
<dbReference type="SMART" id="SM00488">
    <property type="entry name" value="DEXDc2"/>
    <property type="match status" value="1"/>
</dbReference>
<dbReference type="AlphaFoldDB" id="A0AAF0UQN1"/>
<dbReference type="GO" id="GO:0005524">
    <property type="term" value="F:ATP binding"/>
    <property type="evidence" value="ECO:0007669"/>
    <property type="project" value="UniProtKB-KW"/>
</dbReference>
<evidence type="ECO:0000259" key="4">
    <source>
        <dbReference type="PROSITE" id="PS51193"/>
    </source>
</evidence>
<reference evidence="5" key="1">
    <citation type="submission" date="2023-08" db="EMBL/GenBank/DDBJ databases">
        <title>A de novo genome assembly of Solanum verrucosum Schlechtendal, a Mexican diploid species geographically isolated from the other diploid A-genome species in potato relatives.</title>
        <authorList>
            <person name="Hosaka K."/>
        </authorList>
    </citation>
    <scope>NUCLEOTIDE SEQUENCE</scope>
    <source>
        <tissue evidence="5">Young leaves</tissue>
    </source>
</reference>
<sequence>AGMVITSRGLQPSMIQLHEPVPGYVIEGVSVKFPYRPYFPQIGVIRTVLRTLRRTEAASSSHSLIEVPAGTGKSLALLCAALSWQQRLKDNSRSQAPASSTSFRSALTDLRTHAQLSQVVGEYQKTGLIMAVLVAVGTEVVFSSFRTYGNTAVQMRTNKVMPTLIWNGDFSKGLLKNWEAGCPEFKNIQKVKDDSTLKKGGCFEVHAIEDLVQVGKHVKARSMANDAELVFCPYSYIINPVIRRALDVNIEGSILIIDESHNIEEICHDVGSVDVGMKCLLEHKVLDASSRSFFAHAKLHMLGLMVSNGLATVPASDLK</sequence>
<dbReference type="SUPFAM" id="SSF52540">
    <property type="entry name" value="P-loop containing nucleoside triphosphate hydrolases"/>
    <property type="match status" value="1"/>
</dbReference>
<dbReference type="PANTHER" id="PTHR11472:SF47">
    <property type="entry name" value="FANCONI ANEMIA GROUP J PROTEIN"/>
    <property type="match status" value="1"/>
</dbReference>
<evidence type="ECO:0000256" key="1">
    <source>
        <dbReference type="ARBA" id="ARBA00022741"/>
    </source>
</evidence>
<dbReference type="Gene3D" id="3.40.50.300">
    <property type="entry name" value="P-loop containing nucleotide triphosphate hydrolases"/>
    <property type="match status" value="1"/>
</dbReference>
<dbReference type="InterPro" id="IPR006554">
    <property type="entry name" value="Helicase-like_DEXD_c2"/>
</dbReference>
<keyword evidence="3" id="KW-0067">ATP-binding</keyword>
<protein>
    <recommendedName>
        <fullName evidence="4">Helicase ATP-binding domain-containing protein</fullName>
    </recommendedName>
</protein>
<dbReference type="InterPro" id="IPR027417">
    <property type="entry name" value="P-loop_NTPase"/>
</dbReference>
<keyword evidence="2" id="KW-0378">Hydrolase</keyword>
<evidence type="ECO:0000256" key="3">
    <source>
        <dbReference type="ARBA" id="ARBA00022840"/>
    </source>
</evidence>
<dbReference type="GO" id="GO:0016818">
    <property type="term" value="F:hydrolase activity, acting on acid anhydrides, in phosphorus-containing anhydrides"/>
    <property type="evidence" value="ECO:0007669"/>
    <property type="project" value="InterPro"/>
</dbReference>
<dbReference type="EMBL" id="CP133621">
    <property type="protein sequence ID" value="WMV49708.1"/>
    <property type="molecule type" value="Genomic_DNA"/>
</dbReference>
<dbReference type="InterPro" id="IPR045028">
    <property type="entry name" value="DinG/Rad3-like"/>
</dbReference>
<dbReference type="Proteomes" id="UP001234989">
    <property type="component" value="Chromosome 10"/>
</dbReference>
<dbReference type="GO" id="GO:0003677">
    <property type="term" value="F:DNA binding"/>
    <property type="evidence" value="ECO:0007669"/>
    <property type="project" value="InterPro"/>
</dbReference>
<dbReference type="InterPro" id="IPR010614">
    <property type="entry name" value="RAD3-like_helicase_DEAD"/>
</dbReference>
<organism evidence="5 6">
    <name type="scientific">Solanum verrucosum</name>
    <dbReference type="NCBI Taxonomy" id="315347"/>
    <lineage>
        <taxon>Eukaryota</taxon>
        <taxon>Viridiplantae</taxon>
        <taxon>Streptophyta</taxon>
        <taxon>Embryophyta</taxon>
        <taxon>Tracheophyta</taxon>
        <taxon>Spermatophyta</taxon>
        <taxon>Magnoliopsida</taxon>
        <taxon>eudicotyledons</taxon>
        <taxon>Gunneridae</taxon>
        <taxon>Pentapetalae</taxon>
        <taxon>asterids</taxon>
        <taxon>lamiids</taxon>
        <taxon>Solanales</taxon>
        <taxon>Solanaceae</taxon>
        <taxon>Solanoideae</taxon>
        <taxon>Solaneae</taxon>
        <taxon>Solanum</taxon>
    </lineage>
</organism>
<evidence type="ECO:0000313" key="6">
    <source>
        <dbReference type="Proteomes" id="UP001234989"/>
    </source>
</evidence>
<accession>A0AAF0UQN1</accession>
<dbReference type="GO" id="GO:0005634">
    <property type="term" value="C:nucleus"/>
    <property type="evidence" value="ECO:0007669"/>
    <property type="project" value="TreeGrafter"/>
</dbReference>
<keyword evidence="1" id="KW-0547">Nucleotide-binding</keyword>
<dbReference type="PANTHER" id="PTHR11472">
    <property type="entry name" value="DNA REPAIR DEAD HELICASE RAD3/XP-D SUBFAMILY MEMBER"/>
    <property type="match status" value="1"/>
</dbReference>
<dbReference type="Pfam" id="PF06733">
    <property type="entry name" value="DEAD_2"/>
    <property type="match status" value="1"/>
</dbReference>
<proteinExistence type="predicted"/>